<proteinExistence type="predicted"/>
<dbReference type="EMBL" id="HBGU01075913">
    <property type="protein sequence ID" value="CAD9540618.1"/>
    <property type="molecule type" value="Transcribed_RNA"/>
</dbReference>
<keyword evidence="1" id="KW-0175">Coiled coil</keyword>
<evidence type="ECO:0000256" key="2">
    <source>
        <dbReference type="SAM" id="SignalP"/>
    </source>
</evidence>
<dbReference type="AlphaFoldDB" id="A0A7S2J8C6"/>
<protein>
    <submittedName>
        <fullName evidence="3">Uncharacterized protein</fullName>
    </submittedName>
</protein>
<accession>A0A7S2J8C6</accession>
<organism evidence="3">
    <name type="scientific">Haptolina brevifila</name>
    <dbReference type="NCBI Taxonomy" id="156173"/>
    <lineage>
        <taxon>Eukaryota</taxon>
        <taxon>Haptista</taxon>
        <taxon>Haptophyta</taxon>
        <taxon>Prymnesiophyceae</taxon>
        <taxon>Prymnesiales</taxon>
        <taxon>Prymnesiaceae</taxon>
        <taxon>Haptolina</taxon>
    </lineage>
</organism>
<reference evidence="3" key="1">
    <citation type="submission" date="2021-01" db="EMBL/GenBank/DDBJ databases">
        <authorList>
            <person name="Corre E."/>
            <person name="Pelletier E."/>
            <person name="Niang G."/>
            <person name="Scheremetjew M."/>
            <person name="Finn R."/>
            <person name="Kale V."/>
            <person name="Holt S."/>
            <person name="Cochrane G."/>
            <person name="Meng A."/>
            <person name="Brown T."/>
            <person name="Cohen L."/>
        </authorList>
    </citation>
    <scope>NUCLEOTIDE SEQUENCE</scope>
    <source>
        <strain evidence="3">UTEX LB 985</strain>
    </source>
</reference>
<gene>
    <name evidence="3" type="ORF">CBRE1094_LOCUS41379</name>
</gene>
<evidence type="ECO:0000313" key="3">
    <source>
        <dbReference type="EMBL" id="CAD9540618.1"/>
    </source>
</evidence>
<sequence>MHLLVFVLLLTFACVCPAVNGFPGTRYTAKDYQDIQLAMAALEPLLRGLCAAAIAKKILEWLSTRVQTFRRSWGSIMSHMGPPGVDIAAARTGAITRASAARNFAEAQLNLEAQRAATAAEEGRDALVAKDVEIVELEKELKAKRAERNTLAVTVAGLDEERNEAQAKARQLSEELDKVNDQLMESNAARAAAELSAQEAIEAKVEEEKAKKEAQFQARLETVKAEHYRQQALNSYATKRKLTEFLTDSANRDVSNEFDFSLQTHHVGQMLSNGDAAAANEALEHLERALIVYNRAGSSNEAGSSSGSS</sequence>
<name>A0A7S2J8C6_9EUKA</name>
<feature type="coiled-coil region" evidence="1">
    <location>
        <begin position="127"/>
        <end position="215"/>
    </location>
</feature>
<keyword evidence="2" id="KW-0732">Signal</keyword>
<evidence type="ECO:0000256" key="1">
    <source>
        <dbReference type="SAM" id="Coils"/>
    </source>
</evidence>
<feature type="signal peptide" evidence="2">
    <location>
        <begin position="1"/>
        <end position="21"/>
    </location>
</feature>
<feature type="chain" id="PRO_5031459965" evidence="2">
    <location>
        <begin position="22"/>
        <end position="309"/>
    </location>
</feature>